<sequence>MSSFLDPASRPERSCAGIPQDAFFPSGLRQSQVRAAQAICAGCPVLADCAAWAQSLVRDRLLTDCVVAAVQVPTVDGSKARREAAADRLARIAAGGQVPVQGAA</sequence>
<accession>A0ABS0DIN6</accession>
<organism evidence="2 3">
    <name type="scientific">Nocardia higoensis</name>
    <dbReference type="NCBI Taxonomy" id="228599"/>
    <lineage>
        <taxon>Bacteria</taxon>
        <taxon>Bacillati</taxon>
        <taxon>Actinomycetota</taxon>
        <taxon>Actinomycetes</taxon>
        <taxon>Mycobacteriales</taxon>
        <taxon>Nocardiaceae</taxon>
        <taxon>Nocardia</taxon>
    </lineage>
</organism>
<reference evidence="2 3" key="1">
    <citation type="submission" date="2020-10" db="EMBL/GenBank/DDBJ databases">
        <title>Identification of Nocardia species via Next-generation sequencing and recognition of intraspecies genetic diversity.</title>
        <authorList>
            <person name="Li P."/>
            <person name="Li P."/>
            <person name="Lu B."/>
        </authorList>
    </citation>
    <scope>NUCLEOTIDE SEQUENCE [LARGE SCALE GENOMIC DNA]</scope>
    <source>
        <strain evidence="2 3">BJ06-0143</strain>
    </source>
</reference>
<gene>
    <name evidence="2" type="ORF">IU449_27870</name>
</gene>
<dbReference type="Pfam" id="PF02467">
    <property type="entry name" value="Whib"/>
    <property type="match status" value="1"/>
</dbReference>
<evidence type="ECO:0000259" key="1">
    <source>
        <dbReference type="PROSITE" id="PS51674"/>
    </source>
</evidence>
<keyword evidence="3" id="KW-1185">Reference proteome</keyword>
<evidence type="ECO:0000313" key="3">
    <source>
        <dbReference type="Proteomes" id="UP000707731"/>
    </source>
</evidence>
<dbReference type="RefSeq" id="WP_195005153.1">
    <property type="nucleotide sequence ID" value="NZ_JADLQN010000012.1"/>
</dbReference>
<dbReference type="PROSITE" id="PS51674">
    <property type="entry name" value="4FE4S_WBL"/>
    <property type="match status" value="1"/>
</dbReference>
<evidence type="ECO:0000313" key="2">
    <source>
        <dbReference type="EMBL" id="MBF6358321.1"/>
    </source>
</evidence>
<comment type="caution">
    <text evidence="2">The sequence shown here is derived from an EMBL/GenBank/DDBJ whole genome shotgun (WGS) entry which is preliminary data.</text>
</comment>
<proteinExistence type="predicted"/>
<dbReference type="InterPro" id="IPR034768">
    <property type="entry name" value="4FE4S_WBL"/>
</dbReference>
<dbReference type="Proteomes" id="UP000707731">
    <property type="component" value="Unassembled WGS sequence"/>
</dbReference>
<protein>
    <submittedName>
        <fullName evidence="2">WhiB family transcriptional regulator</fullName>
    </submittedName>
</protein>
<dbReference type="EMBL" id="JADLQN010000012">
    <property type="protein sequence ID" value="MBF6358321.1"/>
    <property type="molecule type" value="Genomic_DNA"/>
</dbReference>
<name>A0ABS0DIN6_9NOCA</name>
<feature type="domain" description="4Fe-4S Wbl-type" evidence="1">
    <location>
        <begin position="14"/>
        <end position="77"/>
    </location>
</feature>